<dbReference type="OrthoDB" id="6592671at2759"/>
<dbReference type="RefSeq" id="XP_003240741.1">
    <property type="nucleotide sequence ID" value="XM_003240693.3"/>
</dbReference>
<dbReference type="Proteomes" id="UP000007819">
    <property type="component" value="Chromosome A1"/>
</dbReference>
<dbReference type="GeneID" id="100572260"/>
<sequence>MCLGYKLNSYIHMDSQNHIRVQNQHLIDHNYIQHVEERIDGPYPFIDHNYTIPVIMIDDDDESVPDEVIANKPVIYRILPGIQRNTKIYVDDFGYKYYKKKLLVNKVTLICERQRNPSRRMCHGTASINKDETDKRISIGTPHNHNPPVIDLNVPLLRDALGERCLDPIRTESVRSIYNSEIIRHQEAAKNYTFKQTQARVKRMRRLRLRRLTIDYCSKSINRISTVHKI</sequence>
<proteinExistence type="predicted"/>
<organism evidence="1 2">
    <name type="scientific">Acyrthosiphon pisum</name>
    <name type="common">Pea aphid</name>
    <dbReference type="NCBI Taxonomy" id="7029"/>
    <lineage>
        <taxon>Eukaryota</taxon>
        <taxon>Metazoa</taxon>
        <taxon>Ecdysozoa</taxon>
        <taxon>Arthropoda</taxon>
        <taxon>Hexapoda</taxon>
        <taxon>Insecta</taxon>
        <taxon>Pterygota</taxon>
        <taxon>Neoptera</taxon>
        <taxon>Paraneoptera</taxon>
        <taxon>Hemiptera</taxon>
        <taxon>Sternorrhyncha</taxon>
        <taxon>Aphidomorpha</taxon>
        <taxon>Aphidoidea</taxon>
        <taxon>Aphididae</taxon>
        <taxon>Macrosiphini</taxon>
        <taxon>Acyrthosiphon</taxon>
    </lineage>
</organism>
<accession>A0A8R1W484</accession>
<evidence type="ECO:0000313" key="1">
    <source>
        <dbReference type="EnsemblMetazoa" id="XP_003240741.1"/>
    </source>
</evidence>
<reference evidence="1" key="2">
    <citation type="submission" date="2022-06" db="UniProtKB">
        <authorList>
            <consortium name="EnsemblMetazoa"/>
        </authorList>
    </citation>
    <scope>IDENTIFICATION</scope>
</reference>
<evidence type="ECO:0008006" key="3">
    <source>
        <dbReference type="Google" id="ProtNLM"/>
    </source>
</evidence>
<name>A0A8R1W484_ACYPI</name>
<dbReference type="AlphaFoldDB" id="A0A8R1W484"/>
<dbReference type="EnsemblMetazoa" id="XM_029487221.1">
    <property type="protein sequence ID" value="XP_029343081.1"/>
    <property type="gene ID" value="LOC100572260"/>
</dbReference>
<keyword evidence="2" id="KW-1185">Reference proteome</keyword>
<evidence type="ECO:0000313" key="2">
    <source>
        <dbReference type="Proteomes" id="UP000007819"/>
    </source>
</evidence>
<reference evidence="2" key="1">
    <citation type="submission" date="2010-06" db="EMBL/GenBank/DDBJ databases">
        <authorList>
            <person name="Jiang H."/>
            <person name="Abraham K."/>
            <person name="Ali S."/>
            <person name="Alsbrooks S.L."/>
            <person name="Anim B.N."/>
            <person name="Anosike U.S."/>
            <person name="Attaway T."/>
            <person name="Bandaranaike D.P."/>
            <person name="Battles P.K."/>
            <person name="Bell S.N."/>
            <person name="Bell A.V."/>
            <person name="Beltran B."/>
            <person name="Bickham C."/>
            <person name="Bustamante Y."/>
            <person name="Caleb T."/>
            <person name="Canada A."/>
            <person name="Cardenas V."/>
            <person name="Carter K."/>
            <person name="Chacko J."/>
            <person name="Chandrabose M.N."/>
            <person name="Chavez D."/>
            <person name="Chavez A."/>
            <person name="Chen L."/>
            <person name="Chu H.-S."/>
            <person name="Claassen K.J."/>
            <person name="Cockrell R."/>
            <person name="Collins M."/>
            <person name="Cooper J.A."/>
            <person name="Cree A."/>
            <person name="Curry S.M."/>
            <person name="Da Y."/>
            <person name="Dao M.D."/>
            <person name="Das B."/>
            <person name="Davila M.-L."/>
            <person name="Davy-Carroll L."/>
            <person name="Denson S."/>
            <person name="Dinh H."/>
            <person name="Ebong V.E."/>
            <person name="Edwards J.R."/>
            <person name="Egan A."/>
            <person name="El-Daye J."/>
            <person name="Escobedo L."/>
            <person name="Fernandez S."/>
            <person name="Fernando P.R."/>
            <person name="Flagg N."/>
            <person name="Forbes L.D."/>
            <person name="Fowler R.G."/>
            <person name="Fu Q."/>
            <person name="Gabisi R.A."/>
            <person name="Ganer J."/>
            <person name="Garbino Pronczuk A."/>
            <person name="Garcia R.M."/>
            <person name="Garner T."/>
            <person name="Garrett T.E."/>
            <person name="Gonzalez D.A."/>
            <person name="Hamid H."/>
            <person name="Hawkins E.S."/>
            <person name="Hirani K."/>
            <person name="Hogues M.E."/>
            <person name="Hollins B."/>
            <person name="Hsiao C.-H."/>
            <person name="Jabil R."/>
            <person name="James M.L."/>
            <person name="Jhangiani S.N."/>
            <person name="Johnson B."/>
            <person name="Johnson Q."/>
            <person name="Joshi V."/>
            <person name="Kalu J.B."/>
            <person name="Kam C."/>
            <person name="Kashfia A."/>
            <person name="Keebler J."/>
            <person name="Kisamo H."/>
            <person name="Kovar C.L."/>
            <person name="Lago L.A."/>
            <person name="Lai C.-Y."/>
            <person name="Laidlaw J."/>
            <person name="Lara F."/>
            <person name="Le T.-K."/>
            <person name="Lee S.L."/>
            <person name="Legall F.H."/>
            <person name="Lemon S.J."/>
            <person name="Lewis L.R."/>
            <person name="Li B."/>
            <person name="Liu Y."/>
            <person name="Liu Y.-S."/>
            <person name="Lopez J."/>
            <person name="Lozado R.J."/>
            <person name="Lu J."/>
            <person name="Madu R.C."/>
            <person name="Maheshwari M."/>
            <person name="Maheshwari R."/>
            <person name="Malloy K."/>
            <person name="Martinez E."/>
            <person name="Mathew T."/>
            <person name="Mercado I.C."/>
            <person name="Mercado C."/>
            <person name="Meyer B."/>
            <person name="Montgomery K."/>
            <person name="Morgan M.B."/>
            <person name="Munidasa M."/>
            <person name="Nazareth L.V."/>
            <person name="Nelson J."/>
            <person name="Ng B.M."/>
            <person name="Nguyen N.B."/>
            <person name="Nguyen P.Q."/>
            <person name="Nguyen T."/>
            <person name="Obregon M."/>
            <person name="Okwuonu G.O."/>
            <person name="Onwere C.G."/>
            <person name="Orozco G."/>
            <person name="Parra A."/>
            <person name="Patel S."/>
            <person name="Patil S."/>
            <person name="Perez A."/>
            <person name="Perez Y."/>
            <person name="Pham C."/>
            <person name="Primus E.L."/>
            <person name="Pu L.-L."/>
            <person name="Puazo M."/>
            <person name="Qin X."/>
            <person name="Quiroz J.B."/>
            <person name="Reese J."/>
            <person name="Richards S."/>
            <person name="Rives C.M."/>
            <person name="Robberts R."/>
            <person name="Ruiz S.J."/>
            <person name="Ruiz M.J."/>
            <person name="Santibanez J."/>
            <person name="Schneider B.W."/>
            <person name="Sisson I."/>
            <person name="Smith M."/>
            <person name="Sodergren E."/>
            <person name="Song X.-Z."/>
            <person name="Song B.B."/>
            <person name="Summersgill H."/>
            <person name="Thelus R."/>
            <person name="Thornton R.D."/>
            <person name="Trejos Z.Y."/>
            <person name="Usmani K."/>
            <person name="Vattathil S."/>
            <person name="Villasana D."/>
            <person name="Walker D.L."/>
            <person name="Wang S."/>
            <person name="Wang K."/>
            <person name="White C.S."/>
            <person name="Williams A.C."/>
            <person name="Williamson J."/>
            <person name="Wilson K."/>
            <person name="Woghiren I.O."/>
            <person name="Woodworth J.R."/>
            <person name="Worley K.C."/>
            <person name="Wright R.A."/>
            <person name="Wu W."/>
            <person name="Young L."/>
            <person name="Zhang L."/>
            <person name="Zhang J."/>
            <person name="Zhu Y."/>
            <person name="Muzny D.M."/>
            <person name="Weinstock G."/>
            <person name="Gibbs R.A."/>
        </authorList>
    </citation>
    <scope>NUCLEOTIDE SEQUENCE [LARGE SCALE GENOMIC DNA]</scope>
    <source>
        <strain evidence="2">LSR1</strain>
    </source>
</reference>
<dbReference type="EnsemblMetazoa" id="XM_003240693.4">
    <property type="protein sequence ID" value="XP_003240741.1"/>
    <property type="gene ID" value="LOC100572260"/>
</dbReference>
<protein>
    <recommendedName>
        <fullName evidence="3">FLYWCH-type domain-containing protein</fullName>
    </recommendedName>
</protein>
<dbReference type="Gene3D" id="2.20.25.240">
    <property type="match status" value="1"/>
</dbReference>